<dbReference type="Proteomes" id="UP001054837">
    <property type="component" value="Unassembled WGS sequence"/>
</dbReference>
<sequence length="135" mass="15306">MPFLSPNLIIFFTLSCVLPQKEAYNTVGHLLSPPNLPSHQGVSTISGKLVPFLSPKSDYLLHPLLHPHKKKPITPWDTFYLPLVCPGGVPYEDWIVPSLLREAVSNQEIFPFHPHSAIRKIFRIAESVENECRKK</sequence>
<evidence type="ECO:0000313" key="3">
    <source>
        <dbReference type="Proteomes" id="UP001054837"/>
    </source>
</evidence>
<feature type="signal peptide" evidence="1">
    <location>
        <begin position="1"/>
        <end position="23"/>
    </location>
</feature>
<protein>
    <submittedName>
        <fullName evidence="2">Uncharacterized protein</fullName>
    </submittedName>
</protein>
<evidence type="ECO:0000256" key="1">
    <source>
        <dbReference type="SAM" id="SignalP"/>
    </source>
</evidence>
<organism evidence="2 3">
    <name type="scientific">Caerostris darwini</name>
    <dbReference type="NCBI Taxonomy" id="1538125"/>
    <lineage>
        <taxon>Eukaryota</taxon>
        <taxon>Metazoa</taxon>
        <taxon>Ecdysozoa</taxon>
        <taxon>Arthropoda</taxon>
        <taxon>Chelicerata</taxon>
        <taxon>Arachnida</taxon>
        <taxon>Araneae</taxon>
        <taxon>Araneomorphae</taxon>
        <taxon>Entelegynae</taxon>
        <taxon>Araneoidea</taxon>
        <taxon>Araneidae</taxon>
        <taxon>Caerostris</taxon>
    </lineage>
</organism>
<keyword evidence="1" id="KW-0732">Signal</keyword>
<gene>
    <name evidence="2" type="ORF">CDAR_96101</name>
</gene>
<reference evidence="2 3" key="1">
    <citation type="submission" date="2021-06" db="EMBL/GenBank/DDBJ databases">
        <title>Caerostris darwini draft genome.</title>
        <authorList>
            <person name="Kono N."/>
            <person name="Arakawa K."/>
        </authorList>
    </citation>
    <scope>NUCLEOTIDE SEQUENCE [LARGE SCALE GENOMIC DNA]</scope>
</reference>
<dbReference type="AlphaFoldDB" id="A0AAV4PRC5"/>
<comment type="caution">
    <text evidence="2">The sequence shown here is derived from an EMBL/GenBank/DDBJ whole genome shotgun (WGS) entry which is preliminary data.</text>
</comment>
<name>A0AAV4PRC5_9ARAC</name>
<keyword evidence="3" id="KW-1185">Reference proteome</keyword>
<evidence type="ECO:0000313" key="2">
    <source>
        <dbReference type="EMBL" id="GIX99568.1"/>
    </source>
</evidence>
<proteinExistence type="predicted"/>
<dbReference type="EMBL" id="BPLQ01003312">
    <property type="protein sequence ID" value="GIX99568.1"/>
    <property type="molecule type" value="Genomic_DNA"/>
</dbReference>
<accession>A0AAV4PRC5</accession>
<feature type="chain" id="PRO_5043652125" evidence="1">
    <location>
        <begin position="24"/>
        <end position="135"/>
    </location>
</feature>